<gene>
    <name evidence="3" type="ORF">DD235_14490</name>
</gene>
<dbReference type="Pfam" id="PF16220">
    <property type="entry name" value="DUF4880"/>
    <property type="match status" value="1"/>
</dbReference>
<feature type="domain" description="FecR N-terminal" evidence="2">
    <location>
        <begin position="23"/>
        <end position="60"/>
    </location>
</feature>
<dbReference type="AlphaFoldDB" id="A0A2V1JY91"/>
<reference evidence="4" key="1">
    <citation type="submission" date="2018-05" db="EMBL/GenBank/DDBJ databases">
        <authorList>
            <person name="Li Y."/>
        </authorList>
    </citation>
    <scope>NUCLEOTIDE SEQUENCE [LARGE SCALE GENOMIC DNA]</scope>
    <source>
        <strain evidence="4">3d-2-2</strain>
    </source>
</reference>
<dbReference type="InterPro" id="IPR006860">
    <property type="entry name" value="FecR"/>
</dbReference>
<dbReference type="PIRSF" id="PIRSF018266">
    <property type="entry name" value="FecR"/>
    <property type="match status" value="1"/>
</dbReference>
<dbReference type="Pfam" id="PF04773">
    <property type="entry name" value="FecR"/>
    <property type="match status" value="1"/>
</dbReference>
<accession>A0A2V1JY91</accession>
<protein>
    <recommendedName>
        <fullName evidence="5">Iron dicitrate transport regulator FecR</fullName>
    </recommendedName>
</protein>
<dbReference type="EMBL" id="QETA01000007">
    <property type="protein sequence ID" value="PWF21474.1"/>
    <property type="molecule type" value="Genomic_DNA"/>
</dbReference>
<dbReference type="Proteomes" id="UP000245212">
    <property type="component" value="Unassembled WGS sequence"/>
</dbReference>
<evidence type="ECO:0000313" key="3">
    <source>
        <dbReference type="EMBL" id="PWF21474.1"/>
    </source>
</evidence>
<evidence type="ECO:0000313" key="4">
    <source>
        <dbReference type="Proteomes" id="UP000245212"/>
    </source>
</evidence>
<dbReference type="PANTHER" id="PTHR30273">
    <property type="entry name" value="PERIPLASMIC SIGNAL SENSOR AND SIGMA FACTOR ACTIVATOR FECR-RELATED"/>
    <property type="match status" value="1"/>
</dbReference>
<dbReference type="GO" id="GO:0016989">
    <property type="term" value="F:sigma factor antagonist activity"/>
    <property type="evidence" value="ECO:0007669"/>
    <property type="project" value="TreeGrafter"/>
</dbReference>
<keyword evidence="4" id="KW-1185">Reference proteome</keyword>
<name>A0A2V1JY91_9BURK</name>
<dbReference type="PANTHER" id="PTHR30273:SF2">
    <property type="entry name" value="PROTEIN FECR"/>
    <property type="match status" value="1"/>
</dbReference>
<comment type="caution">
    <text evidence="3">The sequence shown here is derived from an EMBL/GenBank/DDBJ whole genome shotgun (WGS) entry which is preliminary data.</text>
</comment>
<evidence type="ECO:0008006" key="5">
    <source>
        <dbReference type="Google" id="ProtNLM"/>
    </source>
</evidence>
<dbReference type="Gene3D" id="2.60.120.1440">
    <property type="match status" value="1"/>
</dbReference>
<evidence type="ECO:0000259" key="2">
    <source>
        <dbReference type="Pfam" id="PF16220"/>
    </source>
</evidence>
<dbReference type="InterPro" id="IPR032623">
    <property type="entry name" value="FecR_N"/>
</dbReference>
<sequence>MSRPLFGPVDTQSAALPPAIVAQAAHWLVTLEQPADDATLAAWQHWRQAHPDHERAWQRFAGLHQDLGITRQEHISPTIVSQTLHQTVESQDRRKLLKWTATASGALLLGWAGRHRTPVPGWLADYRTGSGEQRELALDDGTRIILNTRTAIDIDTGGLQRVLTLYHGEIAITSGAEPHALTTLVATRDGQVRPIGTRFVVRYPLPDNPHTLVTVTDGMVRITPRQASDSSVDLPAGRQALFSRNQVAPSEPAASTSSAWIQGMLVADRMRLDTFLTELGRYRPGILDCAPELAGRLVTGTFMLADTDQALQALALGLQLHLRYRTRYWVTLEAA</sequence>
<proteinExistence type="predicted"/>
<dbReference type="RefSeq" id="WP_109062818.1">
    <property type="nucleotide sequence ID" value="NZ_QETA01000007.1"/>
</dbReference>
<feature type="domain" description="FecR protein" evidence="1">
    <location>
        <begin position="125"/>
        <end position="221"/>
    </location>
</feature>
<evidence type="ECO:0000259" key="1">
    <source>
        <dbReference type="Pfam" id="PF04773"/>
    </source>
</evidence>
<dbReference type="InterPro" id="IPR012373">
    <property type="entry name" value="Ferrdict_sens_TM"/>
</dbReference>
<organism evidence="3 4">
    <name type="scientific">Corticimicrobacter populi</name>
    <dbReference type="NCBI Taxonomy" id="2175229"/>
    <lineage>
        <taxon>Bacteria</taxon>
        <taxon>Pseudomonadati</taxon>
        <taxon>Pseudomonadota</taxon>
        <taxon>Betaproteobacteria</taxon>
        <taxon>Burkholderiales</taxon>
        <taxon>Alcaligenaceae</taxon>
        <taxon>Corticimicrobacter</taxon>
    </lineage>
</organism>